<dbReference type="Proteomes" id="UP000005018">
    <property type="component" value="Chromosome 2"/>
</dbReference>
<comment type="similarity">
    <text evidence="8">Belongs to the exosome component 10/RRP6 family.</text>
</comment>
<evidence type="ECO:0000256" key="7">
    <source>
        <dbReference type="ARBA" id="ARBA00023242"/>
    </source>
</evidence>
<dbReference type="GO" id="GO:0071040">
    <property type="term" value="P:nuclear polyadenylation-dependent antisense transcript catabolic process"/>
    <property type="evidence" value="ECO:0007669"/>
    <property type="project" value="TreeGrafter"/>
</dbReference>
<feature type="compositionally biased region" description="Acidic residues" evidence="9">
    <location>
        <begin position="685"/>
        <end position="697"/>
    </location>
</feature>
<reference evidence="11 12" key="1">
    <citation type="journal article" date="2012" name="PLoS ONE">
        <title>Sequence and analysis of the genome of the pathogenic yeast Candida orthopsilosis.</title>
        <authorList>
            <person name="Riccombeni A."/>
            <person name="Vidanes G."/>
            <person name="Proux-Wera E."/>
            <person name="Wolfe K.H."/>
            <person name="Butler G."/>
        </authorList>
    </citation>
    <scope>NUCLEOTIDE SEQUENCE [LARGE SCALE GENOMIC DNA]</scope>
    <source>
        <strain evidence="11 12">Co 90-125</strain>
    </source>
</reference>
<comment type="subcellular location">
    <subcellularLocation>
        <location evidence="1">Nucleus</location>
    </subcellularLocation>
</comment>
<dbReference type="InterPro" id="IPR002121">
    <property type="entry name" value="HRDC_dom"/>
</dbReference>
<dbReference type="SUPFAM" id="SSF47819">
    <property type="entry name" value="HRDC-like"/>
    <property type="match status" value="1"/>
</dbReference>
<evidence type="ECO:0000256" key="6">
    <source>
        <dbReference type="ARBA" id="ARBA00022839"/>
    </source>
</evidence>
<feature type="region of interest" description="Disordered" evidence="9">
    <location>
        <begin position="736"/>
        <end position="814"/>
    </location>
</feature>
<dbReference type="PROSITE" id="PS50967">
    <property type="entry name" value="HRDC"/>
    <property type="match status" value="1"/>
</dbReference>
<dbReference type="Pfam" id="PF01612">
    <property type="entry name" value="DNA_pol_A_exo1"/>
    <property type="match status" value="1"/>
</dbReference>
<dbReference type="GO" id="GO:0000166">
    <property type="term" value="F:nucleotide binding"/>
    <property type="evidence" value="ECO:0007669"/>
    <property type="project" value="InterPro"/>
</dbReference>
<dbReference type="CDD" id="cd06147">
    <property type="entry name" value="Rrp6p_like_exo"/>
    <property type="match status" value="1"/>
</dbReference>
<protein>
    <submittedName>
        <fullName evidence="11">Rrp6 nuclear exosome exonuclease component</fullName>
    </submittedName>
</protein>
<evidence type="ECO:0000256" key="2">
    <source>
        <dbReference type="ARBA" id="ARBA00022552"/>
    </source>
</evidence>
<proteinExistence type="inferred from homology"/>
<dbReference type="SMART" id="SM00474">
    <property type="entry name" value="35EXOc"/>
    <property type="match status" value="1"/>
</dbReference>
<keyword evidence="5" id="KW-0271">Exosome</keyword>
<dbReference type="GO" id="GO:0005730">
    <property type="term" value="C:nucleolus"/>
    <property type="evidence" value="ECO:0007669"/>
    <property type="project" value="TreeGrafter"/>
</dbReference>
<dbReference type="GO" id="GO:0000467">
    <property type="term" value="P:exonucleolytic trimming to generate mature 3'-end of 5.8S rRNA from tricistronic rRNA transcript (SSU-rRNA, 5.8S rRNA, LSU-rRNA)"/>
    <property type="evidence" value="ECO:0007669"/>
    <property type="project" value="InterPro"/>
</dbReference>
<evidence type="ECO:0000256" key="8">
    <source>
        <dbReference type="ARBA" id="ARBA00043957"/>
    </source>
</evidence>
<dbReference type="InterPro" id="IPR036397">
    <property type="entry name" value="RNaseH_sf"/>
</dbReference>
<keyword evidence="3" id="KW-0540">Nuclease</keyword>
<dbReference type="GO" id="GO:0071035">
    <property type="term" value="P:nuclear polyadenylation-dependent rRNA catabolic process"/>
    <property type="evidence" value="ECO:0007669"/>
    <property type="project" value="TreeGrafter"/>
</dbReference>
<dbReference type="InterPro" id="IPR010997">
    <property type="entry name" value="HRDC-like_sf"/>
</dbReference>
<dbReference type="InterPro" id="IPR044876">
    <property type="entry name" value="HRDC_dom_sf"/>
</dbReference>
<evidence type="ECO:0000256" key="1">
    <source>
        <dbReference type="ARBA" id="ARBA00004123"/>
    </source>
</evidence>
<evidence type="ECO:0000256" key="5">
    <source>
        <dbReference type="ARBA" id="ARBA00022835"/>
    </source>
</evidence>
<evidence type="ECO:0000256" key="9">
    <source>
        <dbReference type="SAM" id="MobiDB-lite"/>
    </source>
</evidence>
<gene>
    <name evidence="11" type="ORF">CORT_0B09210</name>
</gene>
<dbReference type="InterPro" id="IPR012588">
    <property type="entry name" value="Exosome-assoc_fac_Rrp6_N"/>
</dbReference>
<sequence>MRIENAMRRDPQRKHTITKIAIFFLMSKKQSATLSSLTPTLSPTTMSTEGQDIFKDVLPKLMGTIRSATALAAQDVNFYKSVDSNISEEIDKRGRNLLTITNDLLRTASSQTNPVDPILFGQENISSESSWNPVSNVIDSIFEKIDYTFDQINKKQAGGEQKQYLEDGNSSISNEQTQRIEKPQLKFKVPVDNSEQEPFKPKITSKPNALQPFESVNKLTNPAPVYEDSIEVVDPPYYAHPYEYEIDTQPYPDSILEESEPIPPNDWSSTSAIWVDTVDGLNEMIKELSQSSEIAVDLEHHDYRSYYGIVCLMQISNREKDWIIDTLVLRGDLSALNKIFTDPKIIKVLHGAFMDIIWLQRDLGLYIVSLFDTYHASRQLGFSKFSLQYLLDTFAHFRTSKKYQLADWRIRPLPKPMLAYARSDTHFLLYIFDQLRNKLIDSDKLARVLFDSRQVAKRRFEYTKFRPLSSNLGSKVSCPVMAANPNEPWGSLMYQYNVPAFKRPVVEQLYKWRDLIARQEDESVRYIMPNQLLVSLATLESPVDAGKVLNVPSYVSEHVRLNARELAELIDQTLKESEQNDWAIVDKWNNQSTVQVEEQKVDIEAVNGLLDQLLQNSAKLFTEDSLLNNNSSVAIPGVMEVRNQTYEFTDKGIKKHDFDEEGKKRVNLVWQKLCEIDGVASIPDGELEMDSEEEPSELTELPEASSSNEKLKTGQQILFSKDDDINPEELIALRKTNKKDKKKSNQLAQEDESSIDYANADKILIDPKKNDKKKKRSFDPYSKDAAGPKPAKRKKAMAEGKTSTYKSKQSRVKK</sequence>
<dbReference type="GO" id="GO:0071037">
    <property type="term" value="P:nuclear polyadenylation-dependent snRNA catabolic process"/>
    <property type="evidence" value="ECO:0007669"/>
    <property type="project" value="TreeGrafter"/>
</dbReference>
<keyword evidence="4" id="KW-0378">Hydrolase</keyword>
<feature type="compositionally biased region" description="Low complexity" evidence="9">
    <location>
        <begin position="698"/>
        <end position="707"/>
    </location>
</feature>
<dbReference type="GO" id="GO:0071039">
    <property type="term" value="P:nuclear polyadenylation-dependent CUT catabolic process"/>
    <property type="evidence" value="ECO:0007669"/>
    <property type="project" value="TreeGrafter"/>
</dbReference>
<accession>H8X0B3</accession>
<dbReference type="HOGENOM" id="CLU_010129_3_2_1"/>
<dbReference type="InterPro" id="IPR049559">
    <property type="entry name" value="Rrp6p-like_exo"/>
</dbReference>
<dbReference type="InterPro" id="IPR012337">
    <property type="entry name" value="RNaseH-like_sf"/>
</dbReference>
<evidence type="ECO:0000313" key="11">
    <source>
        <dbReference type="EMBL" id="CCG22625.1"/>
    </source>
</evidence>
<name>H8X0B3_CANO9</name>
<evidence type="ECO:0000256" key="4">
    <source>
        <dbReference type="ARBA" id="ARBA00022801"/>
    </source>
</evidence>
<organism evidence="11 12">
    <name type="scientific">Candida orthopsilosis (strain 90-125)</name>
    <name type="common">Yeast</name>
    <dbReference type="NCBI Taxonomy" id="1136231"/>
    <lineage>
        <taxon>Eukaryota</taxon>
        <taxon>Fungi</taxon>
        <taxon>Dikarya</taxon>
        <taxon>Ascomycota</taxon>
        <taxon>Saccharomycotina</taxon>
        <taxon>Pichiomycetes</taxon>
        <taxon>Debaryomycetaceae</taxon>
        <taxon>Candida/Lodderomyces clade</taxon>
        <taxon>Candida</taxon>
    </lineage>
</organism>
<dbReference type="GO" id="GO:0071051">
    <property type="term" value="P:poly(A)-dependent snoRNA 3'-end processing"/>
    <property type="evidence" value="ECO:0007669"/>
    <property type="project" value="TreeGrafter"/>
</dbReference>
<dbReference type="GO" id="GO:0071044">
    <property type="term" value="P:histone mRNA catabolic process"/>
    <property type="evidence" value="ECO:0007669"/>
    <property type="project" value="TreeGrafter"/>
</dbReference>
<evidence type="ECO:0000259" key="10">
    <source>
        <dbReference type="PROSITE" id="PS50967"/>
    </source>
</evidence>
<dbReference type="OrthoDB" id="2250022at2759"/>
<dbReference type="EMBL" id="HE681720">
    <property type="protein sequence ID" value="CCG22625.1"/>
    <property type="molecule type" value="Genomic_DNA"/>
</dbReference>
<dbReference type="InterPro" id="IPR002562">
    <property type="entry name" value="3'-5'_exonuclease_dom"/>
</dbReference>
<evidence type="ECO:0000256" key="3">
    <source>
        <dbReference type="ARBA" id="ARBA00022722"/>
    </source>
</evidence>
<dbReference type="KEGG" id="cot:CORT_0B09210"/>
<keyword evidence="2" id="KW-0698">rRNA processing</keyword>
<dbReference type="GO" id="GO:0000175">
    <property type="term" value="F:3'-5'-RNA exonuclease activity"/>
    <property type="evidence" value="ECO:0007669"/>
    <property type="project" value="InterPro"/>
</dbReference>
<keyword evidence="6 11" id="KW-0269">Exonuclease</keyword>
<dbReference type="RefSeq" id="XP_003868060.1">
    <property type="nucleotide sequence ID" value="XM_003868012.1"/>
</dbReference>
<dbReference type="FunFam" id="3.30.420.10:FF:000059">
    <property type="entry name" value="Exosome complex exonuclease Rrp6"/>
    <property type="match status" value="1"/>
</dbReference>
<feature type="region of interest" description="Disordered" evidence="9">
    <location>
        <begin position="683"/>
        <end position="711"/>
    </location>
</feature>
<dbReference type="SUPFAM" id="SSF53098">
    <property type="entry name" value="Ribonuclease H-like"/>
    <property type="match status" value="1"/>
</dbReference>
<dbReference type="AlphaFoldDB" id="H8X0B3"/>
<dbReference type="Gene3D" id="3.30.420.10">
    <property type="entry name" value="Ribonuclease H-like superfamily/Ribonuclease H"/>
    <property type="match status" value="1"/>
</dbReference>
<dbReference type="SMART" id="SM00341">
    <property type="entry name" value="HRDC"/>
    <property type="match status" value="1"/>
</dbReference>
<dbReference type="GeneID" id="14538803"/>
<dbReference type="PANTHER" id="PTHR12124:SF47">
    <property type="entry name" value="EXOSOME COMPONENT 10"/>
    <property type="match status" value="1"/>
</dbReference>
<dbReference type="GO" id="GO:0071036">
    <property type="term" value="P:nuclear polyadenylation-dependent snoRNA catabolic process"/>
    <property type="evidence" value="ECO:0007669"/>
    <property type="project" value="TreeGrafter"/>
</dbReference>
<dbReference type="Pfam" id="PF00570">
    <property type="entry name" value="HRDC"/>
    <property type="match status" value="1"/>
</dbReference>
<evidence type="ECO:0000313" key="12">
    <source>
        <dbReference type="Proteomes" id="UP000005018"/>
    </source>
</evidence>
<dbReference type="GO" id="GO:0000176">
    <property type="term" value="C:nuclear exosome (RNase complex)"/>
    <property type="evidence" value="ECO:0007669"/>
    <property type="project" value="InterPro"/>
</dbReference>
<dbReference type="Pfam" id="PF08066">
    <property type="entry name" value="PMC2NT"/>
    <property type="match status" value="1"/>
</dbReference>
<dbReference type="PANTHER" id="PTHR12124">
    <property type="entry name" value="POLYMYOSITIS/SCLERODERMA AUTOANTIGEN-RELATED"/>
    <property type="match status" value="1"/>
</dbReference>
<dbReference type="GO" id="GO:0071038">
    <property type="term" value="P:TRAMP-dependent tRNA surveillance pathway"/>
    <property type="evidence" value="ECO:0007669"/>
    <property type="project" value="TreeGrafter"/>
</dbReference>
<keyword evidence="7" id="KW-0539">Nucleus</keyword>
<dbReference type="InterPro" id="IPR045092">
    <property type="entry name" value="Rrp6-like"/>
</dbReference>
<keyword evidence="12" id="KW-1185">Reference proteome</keyword>
<dbReference type="eggNOG" id="KOG2206">
    <property type="taxonomic scope" value="Eukaryota"/>
</dbReference>
<feature type="domain" description="HRDC" evidence="10">
    <location>
        <begin position="499"/>
        <end position="580"/>
    </location>
</feature>
<dbReference type="GO" id="GO:0003727">
    <property type="term" value="F:single-stranded RNA binding"/>
    <property type="evidence" value="ECO:0007669"/>
    <property type="project" value="TreeGrafter"/>
</dbReference>
<dbReference type="Gene3D" id="1.10.150.80">
    <property type="entry name" value="HRDC domain"/>
    <property type="match status" value="1"/>
</dbReference>